<feature type="transmembrane region" description="Helical" evidence="1">
    <location>
        <begin position="12"/>
        <end position="32"/>
    </location>
</feature>
<keyword evidence="1" id="KW-0472">Membrane</keyword>
<protein>
    <submittedName>
        <fullName evidence="2">Uncharacterized protein</fullName>
    </submittedName>
</protein>
<dbReference type="EMBL" id="CADCTC010000155">
    <property type="protein sequence ID" value="CAA9261127.1"/>
    <property type="molecule type" value="Genomic_DNA"/>
</dbReference>
<keyword evidence="1" id="KW-1133">Transmembrane helix</keyword>
<dbReference type="AlphaFoldDB" id="A0A6J4IT25"/>
<keyword evidence="1" id="KW-0812">Transmembrane</keyword>
<reference evidence="2" key="1">
    <citation type="submission" date="2020-02" db="EMBL/GenBank/DDBJ databases">
        <authorList>
            <person name="Meier V. D."/>
        </authorList>
    </citation>
    <scope>NUCLEOTIDE SEQUENCE</scope>
    <source>
        <strain evidence="2">AVDCRST_MAG77</strain>
    </source>
</reference>
<sequence>MGFETADVLGFALLVAGVLAAGMLIGLAAHAADRLGLRR</sequence>
<name>A0A6J4IT25_9CHLR</name>
<accession>A0A6J4IT25</accession>
<organism evidence="2">
    <name type="scientific">uncultured Chloroflexota bacterium</name>
    <dbReference type="NCBI Taxonomy" id="166587"/>
    <lineage>
        <taxon>Bacteria</taxon>
        <taxon>Bacillati</taxon>
        <taxon>Chloroflexota</taxon>
        <taxon>environmental samples</taxon>
    </lineage>
</organism>
<evidence type="ECO:0000256" key="1">
    <source>
        <dbReference type="SAM" id="Phobius"/>
    </source>
</evidence>
<evidence type="ECO:0000313" key="2">
    <source>
        <dbReference type="EMBL" id="CAA9261127.1"/>
    </source>
</evidence>
<gene>
    <name evidence="2" type="ORF">AVDCRST_MAG77-2676</name>
</gene>
<proteinExistence type="predicted"/>